<keyword evidence="1" id="KW-0812">Transmembrane</keyword>
<keyword evidence="1" id="KW-0472">Membrane</keyword>
<dbReference type="EMBL" id="LCCN01000001">
    <property type="protein sequence ID" value="KKS33203.1"/>
    <property type="molecule type" value="Genomic_DNA"/>
</dbReference>
<dbReference type="GO" id="GO:0004222">
    <property type="term" value="F:metalloendopeptidase activity"/>
    <property type="evidence" value="ECO:0007669"/>
    <property type="project" value="TreeGrafter"/>
</dbReference>
<dbReference type="Pfam" id="PF01551">
    <property type="entry name" value="Peptidase_M23"/>
    <property type="match status" value="1"/>
</dbReference>
<reference evidence="3 4" key="1">
    <citation type="journal article" date="2015" name="Nature">
        <title>rRNA introns, odd ribosomes, and small enigmatic genomes across a large radiation of phyla.</title>
        <authorList>
            <person name="Brown C.T."/>
            <person name="Hug L.A."/>
            <person name="Thomas B.C."/>
            <person name="Sharon I."/>
            <person name="Castelle C.J."/>
            <person name="Singh A."/>
            <person name="Wilkins M.J."/>
            <person name="Williams K.H."/>
            <person name="Banfield J.F."/>
        </authorList>
    </citation>
    <scope>NUCLEOTIDE SEQUENCE [LARGE SCALE GENOMIC DNA]</scope>
</reference>
<comment type="caution">
    <text evidence="3">The sequence shown here is derived from an EMBL/GenBank/DDBJ whole genome shotgun (WGS) entry which is preliminary data.</text>
</comment>
<dbReference type="InterPro" id="IPR011055">
    <property type="entry name" value="Dup_hybrid_motif"/>
</dbReference>
<dbReference type="PANTHER" id="PTHR21666">
    <property type="entry name" value="PEPTIDASE-RELATED"/>
    <property type="match status" value="1"/>
</dbReference>
<accession>A0A0G1B6T6</accession>
<organism evidence="3 4">
    <name type="scientific">Candidatus Amesbacteria bacterium GW2011_GWA2_42_12</name>
    <dbReference type="NCBI Taxonomy" id="1618356"/>
    <lineage>
        <taxon>Bacteria</taxon>
        <taxon>Candidatus Amesiibacteriota</taxon>
    </lineage>
</organism>
<dbReference type="SUPFAM" id="SSF51261">
    <property type="entry name" value="Duplicated hybrid motif"/>
    <property type="match status" value="1"/>
</dbReference>
<dbReference type="InterPro" id="IPR016047">
    <property type="entry name" value="M23ase_b-sheet_dom"/>
</dbReference>
<evidence type="ECO:0000313" key="4">
    <source>
        <dbReference type="Proteomes" id="UP000034160"/>
    </source>
</evidence>
<dbReference type="InterPro" id="IPR050570">
    <property type="entry name" value="Cell_wall_metabolism_enzyme"/>
</dbReference>
<name>A0A0G1B6T6_9BACT</name>
<proteinExistence type="predicted"/>
<evidence type="ECO:0000256" key="1">
    <source>
        <dbReference type="SAM" id="Phobius"/>
    </source>
</evidence>
<gene>
    <name evidence="3" type="ORF">UU93_C0001G0034</name>
</gene>
<dbReference type="PANTHER" id="PTHR21666:SF290">
    <property type="entry name" value="PEPTIDASE M23 DOMAIN PROTEIN"/>
    <property type="match status" value="1"/>
</dbReference>
<dbReference type="Gene3D" id="2.70.70.10">
    <property type="entry name" value="Glucose Permease (Domain IIA)"/>
    <property type="match status" value="1"/>
</dbReference>
<protein>
    <submittedName>
        <fullName evidence="3">Peptidase M23</fullName>
    </submittedName>
</protein>
<evidence type="ECO:0000313" key="3">
    <source>
        <dbReference type="EMBL" id="KKS33203.1"/>
    </source>
</evidence>
<dbReference type="AlphaFoldDB" id="A0A0G1B6T6"/>
<keyword evidence="1" id="KW-1133">Transmembrane helix</keyword>
<sequence>MKWKEISTNIGVRVLSAREAPLLLKEGGWRLINLAVKCGKSNPISFALRPVFNHKRLRVGLGLSLATIAIVATVLAPSSLSAGENTGGNTETILRPIGDTVITTQQAVRVPIGNYQISQRFWLLHPGIDMASHTGETVYPLSRGKVVHLERGWLGYGNYVVIDHGGGYESLYAHMSKINVLEGQDVAIDTKIGEVGSVGYSTGPHLHLEIHQNGVSINPLPILGIKN</sequence>
<dbReference type="CDD" id="cd12797">
    <property type="entry name" value="M23_peptidase"/>
    <property type="match status" value="1"/>
</dbReference>
<feature type="transmembrane region" description="Helical" evidence="1">
    <location>
        <begin position="59"/>
        <end position="80"/>
    </location>
</feature>
<feature type="domain" description="M23ase beta-sheet core" evidence="2">
    <location>
        <begin position="125"/>
        <end position="219"/>
    </location>
</feature>
<evidence type="ECO:0000259" key="2">
    <source>
        <dbReference type="Pfam" id="PF01551"/>
    </source>
</evidence>
<dbReference type="STRING" id="1618356.UU93_C0001G0034"/>
<dbReference type="Proteomes" id="UP000034160">
    <property type="component" value="Unassembled WGS sequence"/>
</dbReference>